<organism evidence="1">
    <name type="scientific">uncultured Chloroflexia bacterium</name>
    <dbReference type="NCBI Taxonomy" id="1672391"/>
    <lineage>
        <taxon>Bacteria</taxon>
        <taxon>Bacillati</taxon>
        <taxon>Chloroflexota</taxon>
        <taxon>Chloroflexia</taxon>
        <taxon>environmental samples</taxon>
    </lineage>
</organism>
<gene>
    <name evidence="1" type="ORF">AVDCRST_MAG93-7743</name>
</gene>
<dbReference type="EMBL" id="CADCTR010002607">
    <property type="protein sequence ID" value="CAA9362546.1"/>
    <property type="molecule type" value="Genomic_DNA"/>
</dbReference>
<evidence type="ECO:0000313" key="1">
    <source>
        <dbReference type="EMBL" id="CAA9362546.1"/>
    </source>
</evidence>
<name>A0A6J4MLC0_9CHLR</name>
<proteinExistence type="predicted"/>
<feature type="non-terminal residue" evidence="1">
    <location>
        <position position="1"/>
    </location>
</feature>
<protein>
    <submittedName>
        <fullName evidence="1">Uncharacterized protein</fullName>
    </submittedName>
</protein>
<reference evidence="1" key="1">
    <citation type="submission" date="2020-02" db="EMBL/GenBank/DDBJ databases">
        <authorList>
            <person name="Meier V. D."/>
        </authorList>
    </citation>
    <scope>NUCLEOTIDE SEQUENCE</scope>
    <source>
        <strain evidence="1">AVDCRST_MAG93</strain>
    </source>
</reference>
<dbReference type="AlphaFoldDB" id="A0A6J4MLC0"/>
<accession>A0A6J4MLC0</accession>
<sequence>SIPRASMLRPARACTNPTINKSDYHQLFWPTPFVDLAGAMTTHTAAIERRLCLGFVLGTVARERPRRPFFCLLLAAPFTHECNRARLASRHYMRIAQKRP</sequence>